<protein>
    <submittedName>
        <fullName evidence="1">Putative helix-turn-helix domain protein</fullName>
    </submittedName>
</protein>
<proteinExistence type="predicted"/>
<organism evidence="1 2">
    <name type="scientific">Bifidobacterium ruminantium</name>
    <dbReference type="NCBI Taxonomy" id="78346"/>
    <lineage>
        <taxon>Bacteria</taxon>
        <taxon>Bacillati</taxon>
        <taxon>Actinomycetota</taxon>
        <taxon>Actinomycetes</taxon>
        <taxon>Bifidobacteriales</taxon>
        <taxon>Bifidobacteriaceae</taxon>
        <taxon>Bifidobacterium</taxon>
    </lineage>
</organism>
<dbReference type="RefSeq" id="WP_202805817.1">
    <property type="nucleotide sequence ID" value="NZ_JGZL01000023.1"/>
</dbReference>
<evidence type="ECO:0000313" key="2">
    <source>
        <dbReference type="Proteomes" id="UP000029078"/>
    </source>
</evidence>
<dbReference type="Proteomes" id="UP000029078">
    <property type="component" value="Unassembled WGS sequence"/>
</dbReference>
<dbReference type="AlphaFoldDB" id="A0A087CP21"/>
<dbReference type="EMBL" id="JGZL01000023">
    <property type="protein sequence ID" value="KFI85021.1"/>
    <property type="molecule type" value="Genomic_DNA"/>
</dbReference>
<reference evidence="1 2" key="1">
    <citation type="submission" date="2014-03" db="EMBL/GenBank/DDBJ databases">
        <title>Genomics of Bifidobacteria.</title>
        <authorList>
            <person name="Ventura M."/>
            <person name="Milani C."/>
            <person name="Lugli G.A."/>
        </authorList>
    </citation>
    <scope>NUCLEOTIDE SEQUENCE [LARGE SCALE GENOMIC DNA]</scope>
    <source>
        <strain evidence="1 2">LMG 21811</strain>
    </source>
</reference>
<gene>
    <name evidence="1" type="ORF">BRUM_1882</name>
</gene>
<keyword evidence="2" id="KW-1185">Reference proteome</keyword>
<accession>A0A087CP21</accession>
<comment type="caution">
    <text evidence="1">The sequence shown here is derived from an EMBL/GenBank/DDBJ whole genome shotgun (WGS) entry which is preliminary data.</text>
</comment>
<evidence type="ECO:0000313" key="1">
    <source>
        <dbReference type="EMBL" id="KFI85021.1"/>
    </source>
</evidence>
<dbReference type="STRING" id="78346.BRUM_1882"/>
<dbReference type="eggNOG" id="COG1403">
    <property type="taxonomic scope" value="Bacteria"/>
</dbReference>
<sequence length="249" mass="28643">MTVSCNAHPGTDYRGVPLPDDYVRKLESVKARRPRRVIDELLRVGSVSSERLQEMGYEHAPRAVRDVRELGFALKTFRVNGRSGRKIALYAFDNPDNAVNKLSKALGRTALSDELRNRLISAYGAHCFLTLVEVDTSDLQVDHRVPYEIGGEPDHDDLSQFMLLTGSANRRKSWACEHCSNWKRKDPNYCRSCFYAYPENYTHVADRDERILMIVFSNDDVSAYDRMKAVLGERASDYWKNVIIRQYSR</sequence>
<name>A0A087CP21_BIFRU</name>